<keyword evidence="4" id="KW-1185">Reference proteome</keyword>
<feature type="non-terminal residue" evidence="3">
    <location>
        <position position="638"/>
    </location>
</feature>
<dbReference type="PANTHER" id="PTHR45527">
    <property type="entry name" value="NONRIBOSOMAL PEPTIDE SYNTHETASE"/>
    <property type="match status" value="1"/>
</dbReference>
<dbReference type="GO" id="GO:0031177">
    <property type="term" value="F:phosphopantetheine binding"/>
    <property type="evidence" value="ECO:0007669"/>
    <property type="project" value="TreeGrafter"/>
</dbReference>
<evidence type="ECO:0000259" key="1">
    <source>
        <dbReference type="Pfam" id="PF00501"/>
    </source>
</evidence>
<evidence type="ECO:0000313" key="3">
    <source>
        <dbReference type="EMBL" id="OXE95577.1"/>
    </source>
</evidence>
<dbReference type="InterPro" id="IPR000873">
    <property type="entry name" value="AMP-dep_synth/lig_dom"/>
</dbReference>
<dbReference type="InterPro" id="IPR013217">
    <property type="entry name" value="Methyltransf_12"/>
</dbReference>
<dbReference type="Gene3D" id="3.40.50.150">
    <property type="entry name" value="Vaccinia Virus protein VP39"/>
    <property type="match status" value="1"/>
</dbReference>
<proteinExistence type="predicted"/>
<feature type="domain" description="AMP-dependent synthetase/ligase" evidence="1">
    <location>
        <begin position="22"/>
        <end position="180"/>
    </location>
</feature>
<dbReference type="GO" id="GO:0005737">
    <property type="term" value="C:cytoplasm"/>
    <property type="evidence" value="ECO:0007669"/>
    <property type="project" value="TreeGrafter"/>
</dbReference>
<evidence type="ECO:0008006" key="5">
    <source>
        <dbReference type="Google" id="ProtNLM"/>
    </source>
</evidence>
<protein>
    <recommendedName>
        <fullName evidence="5">Carrier domain-containing protein</fullName>
    </recommendedName>
</protein>
<dbReference type="Gene3D" id="3.40.50.980">
    <property type="match status" value="1"/>
</dbReference>
<feature type="non-terminal residue" evidence="3">
    <location>
        <position position="1"/>
    </location>
</feature>
<reference evidence="3 4" key="1">
    <citation type="submission" date="2016-11" db="EMBL/GenBank/DDBJ databases">
        <title>Whole genomes of Flavobacteriaceae.</title>
        <authorList>
            <person name="Stine C."/>
            <person name="Li C."/>
            <person name="Tadesse D."/>
        </authorList>
    </citation>
    <scope>NUCLEOTIDE SEQUENCE [LARGE SCALE GENOMIC DNA]</scope>
    <source>
        <strain evidence="3 4">DSM 24704</strain>
    </source>
</reference>
<dbReference type="Proteomes" id="UP000214684">
    <property type="component" value="Unassembled WGS sequence"/>
</dbReference>
<organism evidence="3 4">
    <name type="scientific">Flavobacterium araucananum</name>
    <dbReference type="NCBI Taxonomy" id="946678"/>
    <lineage>
        <taxon>Bacteria</taxon>
        <taxon>Pseudomonadati</taxon>
        <taxon>Bacteroidota</taxon>
        <taxon>Flavobacteriia</taxon>
        <taxon>Flavobacteriales</taxon>
        <taxon>Flavobacteriaceae</taxon>
        <taxon>Flavobacterium</taxon>
    </lineage>
</organism>
<dbReference type="Gene3D" id="2.30.38.10">
    <property type="entry name" value="Luciferase, Domain 3"/>
    <property type="match status" value="1"/>
</dbReference>
<evidence type="ECO:0000259" key="2">
    <source>
        <dbReference type="Pfam" id="PF08242"/>
    </source>
</evidence>
<dbReference type="PANTHER" id="PTHR45527:SF1">
    <property type="entry name" value="FATTY ACID SYNTHASE"/>
    <property type="match status" value="1"/>
</dbReference>
<dbReference type="AlphaFoldDB" id="A0A227ND99"/>
<feature type="domain" description="Methyltransferase type 12" evidence="2">
    <location>
        <begin position="355"/>
        <end position="451"/>
    </location>
</feature>
<accession>A0A227ND99</accession>
<dbReference type="Gene3D" id="3.30.300.30">
    <property type="match status" value="2"/>
</dbReference>
<evidence type="ECO:0000313" key="4">
    <source>
        <dbReference type="Proteomes" id="UP000214684"/>
    </source>
</evidence>
<dbReference type="SUPFAM" id="SSF56801">
    <property type="entry name" value="Acetyl-CoA synthetase-like"/>
    <property type="match status" value="1"/>
</dbReference>
<dbReference type="Pfam" id="PF08242">
    <property type="entry name" value="Methyltransf_12"/>
    <property type="match status" value="1"/>
</dbReference>
<sequence>AGVVNTLDALYDIYDNTVIKKSTAYTAYVFDVFVSEVFASIVRGLELHILSKRIRMDSILLSDYFIANEINLVYVPPIVLSSLPQRIYPDLEIIIYAGEPCDKKTASLYSGKIKLFNFYGPTEACIYTTSKQIVLDEVEQIGRAIPNAKAYVLDVNSIPVPIGVVGELHIGGAGLARGYLNLLNLTAERFIANPFVTESDKSKGYGRLYKTGDLVRWLVDGSLEYIGRNDDQVKIRGYRIELAEIEYSLSQIAGIQQSCVLAKERDTSNGVIKSLVAYYVLDKSYLSENDADILSGWESLYDSNYENSIEVGQIKSDFLGWNSYITGKPIIISEMEQWRDGIINIIKKLNLGCVLEIGVGSGLLMYPLLSEVEKYVGLDISQTVINRHIKFLKDKNYNTTLYHLKADQIDQLPEGDLYSTIIINSVCQYFPSIKYFDDILEKSINILSEKGSIFFGDIRNYDLQKELIKEKFDYEDINYTNQDIFRIALKENELLISPNYFINLKNKYKNIEVNIFERVGDYVNELSKYRYDVVISFNGEKDMINITDLSIKNSVNNYNIPYLNQLNKDSILDKLTQVLPEYMIPAALVSMESFPLTINGKLDKRSLPDPDFSSATEDYTEPRTDAEILICGIWKEVL</sequence>
<gene>
    <name evidence="3" type="ORF">B0A64_24350</name>
</gene>
<dbReference type="SUPFAM" id="SSF53335">
    <property type="entry name" value="S-adenosyl-L-methionine-dependent methyltransferases"/>
    <property type="match status" value="1"/>
</dbReference>
<dbReference type="GO" id="GO:0044550">
    <property type="term" value="P:secondary metabolite biosynthetic process"/>
    <property type="evidence" value="ECO:0007669"/>
    <property type="project" value="TreeGrafter"/>
</dbReference>
<dbReference type="Pfam" id="PF00501">
    <property type="entry name" value="AMP-binding"/>
    <property type="match status" value="1"/>
</dbReference>
<dbReference type="GO" id="GO:0043041">
    <property type="term" value="P:amino acid activation for nonribosomal peptide biosynthetic process"/>
    <property type="evidence" value="ECO:0007669"/>
    <property type="project" value="TreeGrafter"/>
</dbReference>
<comment type="caution">
    <text evidence="3">The sequence shown here is derived from an EMBL/GenBank/DDBJ whole genome shotgun (WGS) entry which is preliminary data.</text>
</comment>
<dbReference type="EMBL" id="MUGS01000105">
    <property type="protein sequence ID" value="OXE95577.1"/>
    <property type="molecule type" value="Genomic_DNA"/>
</dbReference>
<dbReference type="CDD" id="cd02440">
    <property type="entry name" value="AdoMet_MTases"/>
    <property type="match status" value="1"/>
</dbReference>
<dbReference type="InterPro" id="IPR045851">
    <property type="entry name" value="AMP-bd_C_sf"/>
</dbReference>
<name>A0A227ND99_9FLAO</name>
<dbReference type="RefSeq" id="WP_123875960.1">
    <property type="nucleotide sequence ID" value="NZ_MUGS01000105.1"/>
</dbReference>
<dbReference type="InterPro" id="IPR029063">
    <property type="entry name" value="SAM-dependent_MTases_sf"/>
</dbReference>
<dbReference type="OrthoDB" id="1374991at2"/>